<organism evidence="2 3">
    <name type="scientific">Puccinia striiformis f. sp. tritici PST-78</name>
    <dbReference type="NCBI Taxonomy" id="1165861"/>
    <lineage>
        <taxon>Eukaryota</taxon>
        <taxon>Fungi</taxon>
        <taxon>Dikarya</taxon>
        <taxon>Basidiomycota</taxon>
        <taxon>Pucciniomycotina</taxon>
        <taxon>Pucciniomycetes</taxon>
        <taxon>Pucciniales</taxon>
        <taxon>Pucciniaceae</taxon>
        <taxon>Puccinia</taxon>
    </lineage>
</organism>
<dbReference type="OrthoDB" id="2501487at2759"/>
<dbReference type="EMBL" id="AJIL01000003">
    <property type="protein sequence ID" value="KNF06383.1"/>
    <property type="molecule type" value="Genomic_DNA"/>
</dbReference>
<reference evidence="3" key="1">
    <citation type="submission" date="2014-03" db="EMBL/GenBank/DDBJ databases">
        <title>The Genome Sequence of Puccinia striiformis f. sp. tritici PST-78.</title>
        <authorList>
            <consortium name="The Broad Institute Genome Sequencing Platform"/>
            <person name="Cuomo C."/>
            <person name="Hulbert S."/>
            <person name="Chen X."/>
            <person name="Walker B."/>
            <person name="Young S.K."/>
            <person name="Zeng Q."/>
            <person name="Gargeya S."/>
            <person name="Fitzgerald M."/>
            <person name="Haas B."/>
            <person name="Abouelleil A."/>
            <person name="Alvarado L."/>
            <person name="Arachchi H.M."/>
            <person name="Berlin A.M."/>
            <person name="Chapman S.B."/>
            <person name="Goldberg J."/>
            <person name="Griggs A."/>
            <person name="Gujja S."/>
            <person name="Hansen M."/>
            <person name="Howarth C."/>
            <person name="Imamovic A."/>
            <person name="Larimer J."/>
            <person name="McCowan C."/>
            <person name="Montmayeur A."/>
            <person name="Murphy C."/>
            <person name="Neiman D."/>
            <person name="Pearson M."/>
            <person name="Priest M."/>
            <person name="Roberts A."/>
            <person name="Saif S."/>
            <person name="Shea T."/>
            <person name="Sisk P."/>
            <person name="Sykes S."/>
            <person name="Wortman J."/>
            <person name="Nusbaum C."/>
            <person name="Birren B."/>
        </authorList>
    </citation>
    <scope>NUCLEOTIDE SEQUENCE [LARGE SCALE GENOMIC DNA]</scope>
    <source>
        <strain evidence="3">race PST-78</strain>
    </source>
</reference>
<proteinExistence type="predicted"/>
<comment type="caution">
    <text evidence="2">The sequence shown here is derived from an EMBL/GenBank/DDBJ whole genome shotgun (WGS) entry which is preliminary data.</text>
</comment>
<feature type="region of interest" description="Disordered" evidence="1">
    <location>
        <begin position="313"/>
        <end position="360"/>
    </location>
</feature>
<feature type="compositionally biased region" description="Low complexity" evidence="1">
    <location>
        <begin position="318"/>
        <end position="350"/>
    </location>
</feature>
<dbReference type="AlphaFoldDB" id="A0A0L0W4B6"/>
<dbReference type="Proteomes" id="UP000054564">
    <property type="component" value="Unassembled WGS sequence"/>
</dbReference>
<sequence>MQSNPKSSLYPSAGGPSIKFAPFAPQAYRELSLRGQLERRRSYRLARSEGPQKHIELTGESLRVDAIRAAEAERRELILNLTQPGRHQMLNRTHSGREGLSRQVSHGRGQFSNLRHLSHGQAPNHGQAHRSWSLQGPLPPPIQASAPVARPDRRSALRVQTEPVPRSLWKKKPQHVYAPCHSRAPMAPFLSLPAKVLSTVSRVNPGGSIKTIHKKVRRAVLVEAKKVLKPQKPYGSMPIYGSPEMQKAASKYRVPAQDEDHQVVERFIKTNGVYLEESDENVEEKEEEPIKLDNSTLKKTALLDRIPYTLSFRNPMRSSSVGSTQSSSSSNSNNMSSSNPKTSKSSLSPNRPFRSTIFFR</sequence>
<protein>
    <submittedName>
        <fullName evidence="2">Uncharacterized protein</fullName>
    </submittedName>
</protein>
<evidence type="ECO:0000256" key="1">
    <source>
        <dbReference type="SAM" id="MobiDB-lite"/>
    </source>
</evidence>
<accession>A0A0L0W4B6</accession>
<gene>
    <name evidence="2" type="ORF">PSTG_00265</name>
</gene>
<evidence type="ECO:0000313" key="2">
    <source>
        <dbReference type="EMBL" id="KNF06383.1"/>
    </source>
</evidence>
<name>A0A0L0W4B6_9BASI</name>
<keyword evidence="3" id="KW-1185">Reference proteome</keyword>
<evidence type="ECO:0000313" key="3">
    <source>
        <dbReference type="Proteomes" id="UP000054564"/>
    </source>
</evidence>